<keyword evidence="2" id="KW-0378">Hydrolase</keyword>
<dbReference type="PANTHER" id="PTHR43174">
    <property type="entry name" value="UDP-N-ACETYLGLUCOSAMINE 2-EPIMERASE"/>
    <property type="match status" value="1"/>
</dbReference>
<dbReference type="GO" id="GO:0016798">
    <property type="term" value="F:hydrolase activity, acting on glycosyl bonds"/>
    <property type="evidence" value="ECO:0007669"/>
    <property type="project" value="UniProtKB-KW"/>
</dbReference>
<protein>
    <submittedName>
        <fullName evidence="2">UDP-N-acetylglucosamine 2-epimerase</fullName>
        <ecNumber evidence="2">3.2.1.183</ecNumber>
    </submittedName>
</protein>
<feature type="domain" description="UDP-N-acetylglucosamine 2-epimerase" evidence="1">
    <location>
        <begin position="23"/>
        <end position="355"/>
    </location>
</feature>
<dbReference type="Pfam" id="PF02350">
    <property type="entry name" value="Epimerase_2"/>
    <property type="match status" value="1"/>
</dbReference>
<keyword evidence="3" id="KW-1185">Reference proteome</keyword>
<dbReference type="InterPro" id="IPR020004">
    <property type="entry name" value="UDP-GlcNAc_Epase"/>
</dbReference>
<evidence type="ECO:0000313" key="2">
    <source>
        <dbReference type="EMBL" id="MDY2587163.1"/>
    </source>
</evidence>
<accession>A0ABU5ENL8</accession>
<sequence length="372" mass="41946">MRKIVFLTGTRADFGKIKSLVQSVEDHPEFEPFIFVTGMHLLREYGYTLIEVERSGFKNIATFHNHTDEATMDLTLAKTINGFSAYIKDVHPDLIVVHGDRVEALAGAIVGSLNNILVAHIEGGELSGTIDELIRHSVSKLSHIHYTSNEEAKQRLLQMGELEESIFTIGSPDVDIMFSDDLPSIDEVKRYYEINFESYAIAMYHPVTTEVENTEEEANHFVDALIESGKNYVVIYPNNDLGSKLILKTYQRLNANQRFKIFPSIRFEYFLTLLKESDFIIGNSSAGVREAPYYGIPTINIGNRQLNRASSSKIVNVSHQKNDILSAINELPNGHEVLTEIFGKGNSATLFLKSLESNEVWSINHQKQFKDA</sequence>
<dbReference type="NCBIfam" id="TIGR03568">
    <property type="entry name" value="NeuC_NnaA"/>
    <property type="match status" value="1"/>
</dbReference>
<organism evidence="2 3">
    <name type="scientific">Winogradskyella aquimaris</name>
    <dbReference type="NCBI Taxonomy" id="864074"/>
    <lineage>
        <taxon>Bacteria</taxon>
        <taxon>Pseudomonadati</taxon>
        <taxon>Bacteroidota</taxon>
        <taxon>Flavobacteriia</taxon>
        <taxon>Flavobacteriales</taxon>
        <taxon>Flavobacteriaceae</taxon>
        <taxon>Winogradskyella</taxon>
    </lineage>
</organism>
<proteinExistence type="predicted"/>
<evidence type="ECO:0000313" key="3">
    <source>
        <dbReference type="Proteomes" id="UP001285855"/>
    </source>
</evidence>
<reference evidence="2 3" key="1">
    <citation type="submission" date="2023-11" db="EMBL/GenBank/DDBJ databases">
        <title>Winogradskyella pelagius sp. nov., isolated from coastal sediment.</title>
        <authorList>
            <person name="Li F."/>
        </authorList>
    </citation>
    <scope>NUCLEOTIDE SEQUENCE [LARGE SCALE GENOMIC DNA]</scope>
    <source>
        <strain evidence="2 3">KCTC 23502</strain>
    </source>
</reference>
<dbReference type="PANTHER" id="PTHR43174:SF3">
    <property type="entry name" value="UDP-N-ACETYLGLUCOSAMINE 2-EPIMERASE"/>
    <property type="match status" value="1"/>
</dbReference>
<name>A0ABU5ENL8_9FLAO</name>
<dbReference type="EC" id="3.2.1.183" evidence="2"/>
<dbReference type="SUPFAM" id="SSF53756">
    <property type="entry name" value="UDP-Glycosyltransferase/glycogen phosphorylase"/>
    <property type="match status" value="1"/>
</dbReference>
<dbReference type="EMBL" id="JAXDAE010000006">
    <property type="protein sequence ID" value="MDY2587163.1"/>
    <property type="molecule type" value="Genomic_DNA"/>
</dbReference>
<keyword evidence="2" id="KW-0326">Glycosidase</keyword>
<comment type="caution">
    <text evidence="2">The sequence shown here is derived from an EMBL/GenBank/DDBJ whole genome shotgun (WGS) entry which is preliminary data.</text>
</comment>
<dbReference type="RefSeq" id="WP_320555535.1">
    <property type="nucleotide sequence ID" value="NZ_JAXDAE010000006.1"/>
</dbReference>
<dbReference type="InterPro" id="IPR003331">
    <property type="entry name" value="UDP_GlcNAc_Epimerase_2_dom"/>
</dbReference>
<evidence type="ECO:0000259" key="1">
    <source>
        <dbReference type="Pfam" id="PF02350"/>
    </source>
</evidence>
<dbReference type="InterPro" id="IPR029767">
    <property type="entry name" value="WecB-like"/>
</dbReference>
<dbReference type="Proteomes" id="UP001285855">
    <property type="component" value="Unassembled WGS sequence"/>
</dbReference>
<dbReference type="Gene3D" id="3.40.50.2000">
    <property type="entry name" value="Glycogen Phosphorylase B"/>
    <property type="match status" value="2"/>
</dbReference>
<gene>
    <name evidence="2" type="primary">neuC</name>
    <name evidence="2" type="ORF">SNF14_07415</name>
</gene>